<feature type="transmembrane region" description="Helical" evidence="12">
    <location>
        <begin position="812"/>
        <end position="836"/>
    </location>
</feature>
<dbReference type="InterPro" id="IPR017852">
    <property type="entry name" value="GPI_EtnP_transferase_1_C"/>
</dbReference>
<feature type="transmembrane region" description="Helical" evidence="12">
    <location>
        <begin position="646"/>
        <end position="665"/>
    </location>
</feature>
<dbReference type="InterPro" id="IPR017850">
    <property type="entry name" value="Alkaline_phosphatase_core_sf"/>
</dbReference>
<dbReference type="GO" id="GO:0006506">
    <property type="term" value="P:GPI anchor biosynthetic process"/>
    <property type="evidence" value="ECO:0007669"/>
    <property type="project" value="UniProtKB-UniPathway"/>
</dbReference>
<dbReference type="InterPro" id="IPR037671">
    <property type="entry name" value="PIGN_N"/>
</dbReference>
<feature type="transmembrane region" description="Helical" evidence="12">
    <location>
        <begin position="435"/>
        <end position="457"/>
    </location>
</feature>
<dbReference type="Pfam" id="PF04987">
    <property type="entry name" value="PigN"/>
    <property type="match status" value="1"/>
</dbReference>
<dbReference type="PANTHER" id="PTHR12250:SF0">
    <property type="entry name" value="GPI ETHANOLAMINE PHOSPHATE TRANSFERASE 1"/>
    <property type="match status" value="1"/>
</dbReference>
<dbReference type="GO" id="GO:0051377">
    <property type="term" value="F:mannose-ethanolamine phosphotransferase activity"/>
    <property type="evidence" value="ECO:0007669"/>
    <property type="project" value="UniProtKB-UniRule"/>
</dbReference>
<keyword evidence="7 12" id="KW-0812">Transmembrane</keyword>
<feature type="transmembrane region" description="Helical" evidence="12">
    <location>
        <begin position="848"/>
        <end position="867"/>
    </location>
</feature>
<keyword evidence="6 12" id="KW-0808">Transferase</keyword>
<dbReference type="EMBL" id="GECU01034126">
    <property type="protein sequence ID" value="JAS73580.1"/>
    <property type="molecule type" value="Transcribed_RNA"/>
</dbReference>
<dbReference type="AlphaFoldDB" id="A0A1B6HFW5"/>
<dbReference type="EC" id="2.-.-.-" evidence="12"/>
<proteinExistence type="inferred from homology"/>
<feature type="transmembrane region" description="Helical" evidence="12">
    <location>
        <begin position="618"/>
        <end position="639"/>
    </location>
</feature>
<evidence type="ECO:0000256" key="4">
    <source>
        <dbReference type="ARBA" id="ARBA00020831"/>
    </source>
</evidence>
<feature type="domain" description="GPI ethanolamine phosphate transferase 1 C-terminal" evidence="13">
    <location>
        <begin position="428"/>
        <end position="871"/>
    </location>
</feature>
<feature type="transmembrane region" description="Helical" evidence="12">
    <location>
        <begin position="594"/>
        <end position="612"/>
    </location>
</feature>
<dbReference type="PANTHER" id="PTHR12250">
    <property type="entry name" value="PHOSPHATIDYLINOSITOL GLYCAN, CLASS N"/>
    <property type="match status" value="1"/>
</dbReference>
<name>A0A1B6HFW5_9HEMI</name>
<evidence type="ECO:0000256" key="8">
    <source>
        <dbReference type="ARBA" id="ARBA00022824"/>
    </source>
</evidence>
<comment type="subcellular location">
    <subcellularLocation>
        <location evidence="1 12">Endoplasmic reticulum membrane</location>
        <topology evidence="1 12">Multi-pass membrane protein</topology>
    </subcellularLocation>
</comment>
<feature type="transmembrane region" description="Helical" evidence="12">
    <location>
        <begin position="677"/>
        <end position="696"/>
    </location>
</feature>
<feature type="transmembrane region" description="Helical" evidence="12">
    <location>
        <begin position="565"/>
        <end position="582"/>
    </location>
</feature>
<dbReference type="Gene3D" id="3.40.720.10">
    <property type="entry name" value="Alkaline Phosphatase, subunit A"/>
    <property type="match status" value="1"/>
</dbReference>
<feature type="transmembrane region" description="Helical" evidence="12">
    <location>
        <begin position="879"/>
        <end position="899"/>
    </location>
</feature>
<dbReference type="UniPathway" id="UPA00196"/>
<evidence type="ECO:0000313" key="14">
    <source>
        <dbReference type="EMBL" id="JAS73580.1"/>
    </source>
</evidence>
<keyword evidence="10 12" id="KW-0472">Membrane</keyword>
<dbReference type="InterPro" id="IPR007070">
    <property type="entry name" value="GPI_EtnP_transferase_1"/>
</dbReference>
<keyword evidence="11" id="KW-0325">Glycoprotein</keyword>
<dbReference type="GO" id="GO:0005789">
    <property type="term" value="C:endoplasmic reticulum membrane"/>
    <property type="evidence" value="ECO:0007669"/>
    <property type="project" value="UniProtKB-SubCell"/>
</dbReference>
<evidence type="ECO:0000256" key="7">
    <source>
        <dbReference type="ARBA" id="ARBA00022692"/>
    </source>
</evidence>
<dbReference type="Pfam" id="PF01663">
    <property type="entry name" value="Phosphodiest"/>
    <property type="match status" value="1"/>
</dbReference>
<evidence type="ECO:0000256" key="3">
    <source>
        <dbReference type="ARBA" id="ARBA00008400"/>
    </source>
</evidence>
<sequence>MRVILYGFLLHIVFLLSVFDIYFKSPIINNIPVLNNNVGPPAKRLVLFVADGLRADSIFSVQPTNDHLSPYLRSIIESRGVWGVAHSRVPTESRPGHIALIAGFYEDPSAVFTGWKDNLVEFDSLFNRSKVTYSWGSPDILPMFKKGAVENKVHTFCYNAEDEDFSGYGSTKLNTWVFDRVEEFLQSARHNVTLNNSLNQQGVVFFLHLLGPDVAGHASKPHSRQYKDNINVVDSGVERIEKLLNEFFNYDNRTAFVYTSDHGMTDWGSHGAGSQSETEVPLIVWGAGVGSPLLLETPDPRTPVRWNLRNLQRLDAAQADVCPLMALLVGVPIPVHSVGVLPLGFLSLSERDKVAALALNARQLATQFGCKRKMVESNMIQWLYRPFPELTIEDEEALKENITQLINLGKFDVAIEECRNLIRLSHLGLQYYHSYFQGLLLCCVTLSFLGWIAWLFCHLLQNTADEKLTNRSGHYSNQTRNNNIWRNMVFLTLAIVTSLLIYVQSLPPQFYLYCCLPLQLWWAVSRHWQTVLHIFGKYRLLHSLGSVVLYIVLLELLVMIFFRRWILSVVVVAIGCWPFLLGERRKLLSTRIQILWLGSYLTLAIFPTLPVVGRQTQIEFVVFCGGLWLLLGLSCLYLFGLARTGWVVPVQLLMLSVATAIVLTTSQDFDSGIGLQLANQIAAWLLLGTSLSVPLMTDSEVPVRFLSIGLGLAVPFLLLCVGHEAFFLLALFFSLCVWLVVEARLSQVNISKMAFKEDLEVKHYSLSSDDFRKCFFFLTFVLLSFFGTGNVASVNSFDVSWVRCFVTKFSPFTMMALILLKTLVPFLLVACSFRAINIFSRAKAESMFVIVLIYCDVMGLHFLYSVTNTGSWLEIGTSVSHFVIMEGTVLFVATLYFLARLYTATVIHKHSSPSSTQPITPIWVSQHKKHPD</sequence>
<dbReference type="SUPFAM" id="SSF53649">
    <property type="entry name" value="Alkaline phosphatase-like"/>
    <property type="match status" value="1"/>
</dbReference>
<gene>
    <name evidence="14" type="ORF">g.27961</name>
</gene>
<dbReference type="CDD" id="cd16020">
    <property type="entry name" value="GPI_EPT_1"/>
    <property type="match status" value="1"/>
</dbReference>
<keyword evidence="8 12" id="KW-0256">Endoplasmic reticulum</keyword>
<comment type="similarity">
    <text evidence="3 12">Belongs to the PIGG/PIGN/PIGO family. PIGN subfamily.</text>
</comment>
<keyword evidence="5 12" id="KW-0337">GPI-anchor biosynthesis</keyword>
<evidence type="ECO:0000256" key="9">
    <source>
        <dbReference type="ARBA" id="ARBA00022989"/>
    </source>
</evidence>
<evidence type="ECO:0000256" key="1">
    <source>
        <dbReference type="ARBA" id="ARBA00004477"/>
    </source>
</evidence>
<evidence type="ECO:0000256" key="6">
    <source>
        <dbReference type="ARBA" id="ARBA00022679"/>
    </source>
</evidence>
<comment type="pathway">
    <text evidence="2 12">Glycolipid biosynthesis; glycosylphosphatidylinositol-anchor biosynthesis.</text>
</comment>
<dbReference type="InterPro" id="IPR002591">
    <property type="entry name" value="Phosphodiest/P_Trfase"/>
</dbReference>
<evidence type="ECO:0000259" key="13">
    <source>
        <dbReference type="Pfam" id="PF04987"/>
    </source>
</evidence>
<comment type="function">
    <text evidence="12">Ethanolamine phosphate transferase involved in glycosylphosphatidylinositol-anchor biosynthesis. Transfers ethanolamine phosphate to the first alpha-1,4-linked mannose of the glycosylphosphatidylinositol precursor of GPI-anchor.</text>
</comment>
<keyword evidence="9 12" id="KW-1133">Transmembrane helix</keyword>
<evidence type="ECO:0000256" key="12">
    <source>
        <dbReference type="RuleBase" id="RU367138"/>
    </source>
</evidence>
<feature type="transmembrane region" description="Helical" evidence="12">
    <location>
        <begin position="540"/>
        <end position="559"/>
    </location>
</feature>
<dbReference type="FunFam" id="3.40.720.10:FF:000015">
    <property type="entry name" value="GPI ethanolamine phosphate transferase 1"/>
    <property type="match status" value="1"/>
</dbReference>
<evidence type="ECO:0000256" key="11">
    <source>
        <dbReference type="ARBA" id="ARBA00023180"/>
    </source>
</evidence>
<reference evidence="14" key="1">
    <citation type="submission" date="2015-11" db="EMBL/GenBank/DDBJ databases">
        <title>De novo transcriptome assembly of four potential Pierce s Disease insect vectors from Arizona vineyards.</title>
        <authorList>
            <person name="Tassone E.E."/>
        </authorList>
    </citation>
    <scope>NUCLEOTIDE SEQUENCE</scope>
</reference>
<evidence type="ECO:0000256" key="5">
    <source>
        <dbReference type="ARBA" id="ARBA00022502"/>
    </source>
</evidence>
<organism evidence="14">
    <name type="scientific">Homalodisca liturata</name>
    <dbReference type="NCBI Taxonomy" id="320908"/>
    <lineage>
        <taxon>Eukaryota</taxon>
        <taxon>Metazoa</taxon>
        <taxon>Ecdysozoa</taxon>
        <taxon>Arthropoda</taxon>
        <taxon>Hexapoda</taxon>
        <taxon>Insecta</taxon>
        <taxon>Pterygota</taxon>
        <taxon>Neoptera</taxon>
        <taxon>Paraneoptera</taxon>
        <taxon>Hemiptera</taxon>
        <taxon>Auchenorrhyncha</taxon>
        <taxon>Membracoidea</taxon>
        <taxon>Cicadellidae</taxon>
        <taxon>Cicadellinae</taxon>
        <taxon>Proconiini</taxon>
        <taxon>Homalodisca</taxon>
    </lineage>
</organism>
<feature type="transmembrane region" description="Helical" evidence="12">
    <location>
        <begin position="774"/>
        <end position="792"/>
    </location>
</feature>
<evidence type="ECO:0000256" key="10">
    <source>
        <dbReference type="ARBA" id="ARBA00023136"/>
    </source>
</evidence>
<accession>A0A1B6HFW5</accession>
<protein>
    <recommendedName>
        <fullName evidence="4 12">GPI ethanolamine phosphate transferase 1</fullName>
        <ecNumber evidence="12">2.-.-.-</ecNumber>
    </recommendedName>
</protein>
<evidence type="ECO:0000256" key="2">
    <source>
        <dbReference type="ARBA" id="ARBA00004687"/>
    </source>
</evidence>
<feature type="transmembrane region" description="Helical" evidence="12">
    <location>
        <begin position="484"/>
        <end position="504"/>
    </location>
</feature>
<feature type="transmembrane region" description="Helical" evidence="12">
    <location>
        <begin position="703"/>
        <end position="719"/>
    </location>
</feature>